<proteinExistence type="inferred from homology"/>
<keyword evidence="5 6" id="KW-0472">Membrane</keyword>
<evidence type="ECO:0000256" key="3">
    <source>
        <dbReference type="ARBA" id="ARBA00022692"/>
    </source>
</evidence>
<evidence type="ECO:0000313" key="7">
    <source>
        <dbReference type="EMBL" id="CEP01563.1"/>
    </source>
</evidence>
<dbReference type="EMBL" id="CDSF01000112">
    <property type="protein sequence ID" value="CEP01563.1"/>
    <property type="molecule type" value="Genomic_DNA"/>
</dbReference>
<evidence type="ECO:0000256" key="1">
    <source>
        <dbReference type="ARBA" id="ARBA00004141"/>
    </source>
</evidence>
<dbReference type="Proteomes" id="UP000290189">
    <property type="component" value="Unassembled WGS sequence"/>
</dbReference>
<keyword evidence="8" id="KW-0496">Mitochondrion</keyword>
<evidence type="ECO:0000256" key="6">
    <source>
        <dbReference type="RuleBase" id="RU368066"/>
    </source>
</evidence>
<name>A0A0G4J1P3_PLABS</name>
<dbReference type="AlphaFoldDB" id="A0A0G4J1P3"/>
<sequence length="455" mass="49028">MDRRADQVAVPVQPVAVAADSQGAGGALAQERLDYSRSKYNDAPWILLFVGALLALVAISSAGVEESTTRDDVRSFVQVLGPAIGITLAFSLVWTTIWTFVMRFIPHIVIHLMFVVSIAVPIVLLAFGSSGAGDVAFRVIVSAGISIYYFVAWNRIPLASATMTIASKCLHKFPASYLICIAGLVVDGALITFILAGIHWIVEAQWRIIVVMVLFVYTTSVIGNVVHTSTSGVAASFFFFSDPRHPTSSAFKRSVTTSLGSICLASLLILIADAILNVLGQLCCCCRLCCNRILKRLLDSYKVYALCFVAIYGRPILESARRTNAMVRASGLDMVINDSIALRVLFLGAAIGGIAAGILSGLWAKAWLISQVSDASDPEVQWGIAFVCVFIVLICAIVGVVVISHGLRPVRSAIATLFVCWADDPDAIKRARPDLYAPLLEAAKKRYPGLNPRFT</sequence>
<feature type="transmembrane region" description="Helical" evidence="6">
    <location>
        <begin position="253"/>
        <end position="272"/>
    </location>
</feature>
<feature type="transmembrane region" description="Helical" evidence="6">
    <location>
        <begin position="208"/>
        <end position="241"/>
    </location>
</feature>
<dbReference type="InterPro" id="IPR007603">
    <property type="entry name" value="Choline_transptr-like"/>
</dbReference>
<evidence type="ECO:0000256" key="4">
    <source>
        <dbReference type="ARBA" id="ARBA00022989"/>
    </source>
</evidence>
<feature type="transmembrane region" description="Helical" evidence="6">
    <location>
        <begin position="45"/>
        <end position="64"/>
    </location>
</feature>
<reference evidence="8 10" key="2">
    <citation type="submission" date="2018-03" db="EMBL/GenBank/DDBJ databases">
        <authorList>
            <person name="Fogelqvist J."/>
        </authorList>
    </citation>
    <scope>NUCLEOTIDE SEQUENCE [LARGE SCALE GENOMIC DNA]</scope>
</reference>
<comment type="subcellular location">
    <subcellularLocation>
        <location evidence="6">Cell membrane</location>
        <topology evidence="6">Multi-pass membrane protein</topology>
    </subcellularLocation>
    <subcellularLocation>
        <location evidence="1">Membrane</location>
        <topology evidence="1">Multi-pass membrane protein</topology>
    </subcellularLocation>
</comment>
<dbReference type="OrthoDB" id="44736at2759"/>
<dbReference type="OMA" id="IHWIVEA"/>
<evidence type="ECO:0000256" key="2">
    <source>
        <dbReference type="ARBA" id="ARBA00007168"/>
    </source>
</evidence>
<keyword evidence="3 6" id="KW-0812">Transmembrane</keyword>
<dbReference type="EMBL" id="OVEO01000001">
    <property type="protein sequence ID" value="SPQ93166.1"/>
    <property type="molecule type" value="Genomic_DNA"/>
</dbReference>
<feature type="transmembrane region" description="Helical" evidence="6">
    <location>
        <begin position="135"/>
        <end position="156"/>
    </location>
</feature>
<dbReference type="Proteomes" id="UP000039324">
    <property type="component" value="Unassembled WGS sequence"/>
</dbReference>
<keyword evidence="4 6" id="KW-1133">Transmembrane helix</keyword>
<dbReference type="PANTHER" id="PTHR12385:SF4">
    <property type="entry name" value="PROTEIN PNS1"/>
    <property type="match status" value="1"/>
</dbReference>
<evidence type="ECO:0000313" key="9">
    <source>
        <dbReference type="Proteomes" id="UP000039324"/>
    </source>
</evidence>
<geneLocation type="mitochondrion" evidence="8"/>
<evidence type="ECO:0000313" key="10">
    <source>
        <dbReference type="Proteomes" id="UP000290189"/>
    </source>
</evidence>
<dbReference type="PANTHER" id="PTHR12385">
    <property type="entry name" value="CHOLINE TRANSPORTER-LIKE (SLC FAMILY 44)"/>
    <property type="match status" value="1"/>
</dbReference>
<comment type="similarity">
    <text evidence="2 6">Belongs to the CTL (choline transporter-like) family.</text>
</comment>
<reference evidence="7 9" key="1">
    <citation type="submission" date="2015-02" db="EMBL/GenBank/DDBJ databases">
        <authorList>
            <person name="Chooi Y.-H."/>
        </authorList>
    </citation>
    <scope>NUCLEOTIDE SEQUENCE [LARGE SCALE GENOMIC DNA]</scope>
    <source>
        <strain evidence="7">E3</strain>
    </source>
</reference>
<dbReference type="STRING" id="37360.A0A0G4J1P3"/>
<dbReference type="GO" id="GO:0005886">
    <property type="term" value="C:plasma membrane"/>
    <property type="evidence" value="ECO:0007669"/>
    <property type="project" value="UniProtKB-SubCell"/>
</dbReference>
<feature type="transmembrane region" description="Helical" evidence="6">
    <location>
        <begin position="384"/>
        <end position="403"/>
    </location>
</feature>
<comment type="function">
    <text evidence="6">Choline transporter.</text>
</comment>
<evidence type="ECO:0000313" key="8">
    <source>
        <dbReference type="EMBL" id="SPQ93166.1"/>
    </source>
</evidence>
<feature type="transmembrane region" description="Helical" evidence="6">
    <location>
        <begin position="76"/>
        <end position="101"/>
    </location>
</feature>
<accession>A0A0G4J1P3</accession>
<dbReference type="Pfam" id="PF04515">
    <property type="entry name" value="Choline_transpo"/>
    <property type="match status" value="1"/>
</dbReference>
<feature type="transmembrane region" description="Helical" evidence="6">
    <location>
        <begin position="108"/>
        <end position="129"/>
    </location>
</feature>
<evidence type="ECO:0000256" key="5">
    <source>
        <dbReference type="ARBA" id="ARBA00023136"/>
    </source>
</evidence>
<gene>
    <name evidence="7" type="ORF">PBRA_002169</name>
    <name evidence="8" type="ORF">PLBR_LOCUS381</name>
</gene>
<feature type="transmembrane region" description="Helical" evidence="6">
    <location>
        <begin position="340"/>
        <end position="364"/>
    </location>
</feature>
<keyword evidence="9" id="KW-1185">Reference proteome</keyword>
<dbReference type="GO" id="GO:0022857">
    <property type="term" value="F:transmembrane transporter activity"/>
    <property type="evidence" value="ECO:0007669"/>
    <property type="project" value="UniProtKB-UniRule"/>
</dbReference>
<organism evidence="7 9">
    <name type="scientific">Plasmodiophora brassicae</name>
    <name type="common">Clubroot disease agent</name>
    <dbReference type="NCBI Taxonomy" id="37360"/>
    <lineage>
        <taxon>Eukaryota</taxon>
        <taxon>Sar</taxon>
        <taxon>Rhizaria</taxon>
        <taxon>Endomyxa</taxon>
        <taxon>Phytomyxea</taxon>
        <taxon>Plasmodiophorida</taxon>
        <taxon>Plasmodiophoridae</taxon>
        <taxon>Plasmodiophora</taxon>
    </lineage>
</organism>
<protein>
    <recommendedName>
        <fullName evidence="6">Choline transporter-like protein</fullName>
    </recommendedName>
</protein>
<feature type="transmembrane region" description="Helical" evidence="6">
    <location>
        <begin position="177"/>
        <end position="202"/>
    </location>
</feature>